<gene>
    <name evidence="1" type="ORF">OF850_16915</name>
</gene>
<name>A0ABT3NYV7_9PROT</name>
<keyword evidence="2" id="KW-1185">Reference proteome</keyword>
<proteinExistence type="predicted"/>
<reference evidence="1 2" key="1">
    <citation type="submission" date="2022-10" db="EMBL/GenBank/DDBJ databases">
        <title>Roseococcus glaciei nov., sp. nov., isolated from glacier.</title>
        <authorList>
            <person name="Liu Q."/>
            <person name="Xin Y.-H."/>
        </authorList>
    </citation>
    <scope>NUCLEOTIDE SEQUENCE [LARGE SCALE GENOMIC DNA]</scope>
    <source>
        <strain evidence="1 2">MDT2-1-1</strain>
    </source>
</reference>
<dbReference type="EMBL" id="JAPFQI010000015">
    <property type="protein sequence ID" value="MCW8087316.1"/>
    <property type="molecule type" value="Genomic_DNA"/>
</dbReference>
<sequence length="82" mass="9319">MPDDLELIEQVGPEGGPRFRYRSAEIHCNKVGAVCSLRMEGHPLDGIQFGAPGTITDLVDLWLTEQRLPHWLKAVPKNERRR</sequence>
<dbReference type="RefSeq" id="WP_301591494.1">
    <property type="nucleotide sequence ID" value="NZ_JAPFQI010000015.1"/>
</dbReference>
<protein>
    <submittedName>
        <fullName evidence="1">Uncharacterized protein</fullName>
    </submittedName>
</protein>
<evidence type="ECO:0000313" key="1">
    <source>
        <dbReference type="EMBL" id="MCW8087316.1"/>
    </source>
</evidence>
<organism evidence="1 2">
    <name type="scientific">Sabulicella glaciei</name>
    <dbReference type="NCBI Taxonomy" id="2984948"/>
    <lineage>
        <taxon>Bacteria</taxon>
        <taxon>Pseudomonadati</taxon>
        <taxon>Pseudomonadota</taxon>
        <taxon>Alphaproteobacteria</taxon>
        <taxon>Acetobacterales</taxon>
        <taxon>Acetobacteraceae</taxon>
        <taxon>Sabulicella</taxon>
    </lineage>
</organism>
<comment type="caution">
    <text evidence="1">The sequence shown here is derived from an EMBL/GenBank/DDBJ whole genome shotgun (WGS) entry which is preliminary data.</text>
</comment>
<accession>A0ABT3NYV7</accession>
<evidence type="ECO:0000313" key="2">
    <source>
        <dbReference type="Proteomes" id="UP001526430"/>
    </source>
</evidence>
<dbReference type="Proteomes" id="UP001526430">
    <property type="component" value="Unassembled WGS sequence"/>
</dbReference>